<reference evidence="1 2" key="1">
    <citation type="journal article" date="2015" name="Nature">
        <title>rRNA introns, odd ribosomes, and small enigmatic genomes across a large radiation of phyla.</title>
        <authorList>
            <person name="Brown C.T."/>
            <person name="Hug L.A."/>
            <person name="Thomas B.C."/>
            <person name="Sharon I."/>
            <person name="Castelle C.J."/>
            <person name="Singh A."/>
            <person name="Wilkins M.J."/>
            <person name="Williams K.H."/>
            <person name="Banfield J.F."/>
        </authorList>
    </citation>
    <scope>NUCLEOTIDE SEQUENCE [LARGE SCALE GENOMIC DNA]</scope>
</reference>
<dbReference type="AlphaFoldDB" id="A0A0G1KW37"/>
<evidence type="ECO:0000313" key="1">
    <source>
        <dbReference type="EMBL" id="KKT52104.1"/>
    </source>
</evidence>
<evidence type="ECO:0000313" key="2">
    <source>
        <dbReference type="Proteomes" id="UP000034006"/>
    </source>
</evidence>
<dbReference type="Proteomes" id="UP000034006">
    <property type="component" value="Unassembled WGS sequence"/>
</dbReference>
<gene>
    <name evidence="1" type="ORF">UW44_C0004G0009</name>
</gene>
<sequence>MSVSRDLIKEWYAKGKEKGATHMIIVCDTLEYEDFPVYVMPTESAREKAQAESIKPMQRVMEVYSLSLPVLDQYREARAFHYD</sequence>
<protein>
    <submittedName>
        <fullName evidence="1">Uncharacterized protein</fullName>
    </submittedName>
</protein>
<dbReference type="EMBL" id="LCIH01000004">
    <property type="protein sequence ID" value="KKT52104.1"/>
    <property type="molecule type" value="Genomic_DNA"/>
</dbReference>
<dbReference type="STRING" id="1618387.UW44_C0004G0009"/>
<accession>A0A0G1KW37</accession>
<comment type="caution">
    <text evidence="1">The sequence shown here is derived from an EMBL/GenBank/DDBJ whole genome shotgun (WGS) entry which is preliminary data.</text>
</comment>
<proteinExistence type="predicted"/>
<name>A0A0G1KW37_9BACT</name>
<organism evidence="1 2">
    <name type="scientific">Candidatus Collierbacteria bacterium GW2011_GWB2_44_22</name>
    <dbReference type="NCBI Taxonomy" id="1618387"/>
    <lineage>
        <taxon>Bacteria</taxon>
        <taxon>Candidatus Collieribacteriota</taxon>
    </lineage>
</organism>